<dbReference type="InterPro" id="IPR012373">
    <property type="entry name" value="Ferrdict_sens_TM"/>
</dbReference>
<dbReference type="FunFam" id="2.60.120.1440:FF:000001">
    <property type="entry name" value="Putative anti-sigma factor"/>
    <property type="match status" value="1"/>
</dbReference>
<dbReference type="EMBL" id="BQKB01000032">
    <property type="protein sequence ID" value="GJM53306.1"/>
    <property type="molecule type" value="Genomic_DNA"/>
</dbReference>
<dbReference type="InterPro" id="IPR006860">
    <property type="entry name" value="FecR"/>
</dbReference>
<feature type="transmembrane region" description="Helical" evidence="1">
    <location>
        <begin position="120"/>
        <end position="139"/>
    </location>
</feature>
<dbReference type="Pfam" id="PF04773">
    <property type="entry name" value="FecR"/>
    <property type="match status" value="1"/>
</dbReference>
<evidence type="ECO:0000313" key="6">
    <source>
        <dbReference type="Proteomes" id="UP001207736"/>
    </source>
</evidence>
<evidence type="ECO:0000259" key="2">
    <source>
        <dbReference type="Pfam" id="PF04773"/>
    </source>
</evidence>
<dbReference type="Gene3D" id="3.55.50.30">
    <property type="match status" value="1"/>
</dbReference>
<feature type="domain" description="Protein FecR C-terminal" evidence="3">
    <location>
        <begin position="295"/>
        <end position="364"/>
    </location>
</feature>
<keyword evidence="7" id="KW-1185">Reference proteome</keyword>
<evidence type="ECO:0000256" key="1">
    <source>
        <dbReference type="SAM" id="Phobius"/>
    </source>
</evidence>
<keyword evidence="1" id="KW-0472">Membrane</keyword>
<sequence length="369" mass="42990">MFIFLLILESGKISTKVADFCQKSKKIINFMCVTKYFGYLCMKSSSMNIEKFKHIVQKYLQGKISDKEKNILQKFENQMIDKNISKVFSSEEEIKQIQKEISDKVFRSVSKKKTIVWQKWAIAAFFLLLFGTGILYFLMRKDFERLITSEKNIAEIEITTQKDERQEVTLSDGTKVMLSPESTLRYPTEFSTEIRKVFLSGEAYFDVVRNEQQPFVVISKNIETQVLGTSFNVRAYDGQEQIKVTLASGKVRVSDAKNQMILLPSQQLVYEKSSQEMTLKNIDLEDFAQMRNGILQFEETSLSQVIEKLEDFYNIRISLQVRNADRCYITGTFKQEELHVILEQICFVHQGITYEKITEKYIIIKGMCN</sequence>
<comment type="caution">
    <text evidence="4">The sequence shown here is derived from an EMBL/GenBank/DDBJ whole genome shotgun (WGS) entry which is preliminary data.</text>
</comment>
<reference evidence="4 7" key="1">
    <citation type="submission" date="2021-11" db="EMBL/GenBank/DDBJ databases">
        <title>Draft genome sequence of Capnocytophaga sp. strain KC07075 isolated from cat oral cavity.</title>
        <authorList>
            <person name="Suzuki M."/>
            <person name="Imaoka K."/>
            <person name="Kimura M."/>
            <person name="Morikawa S."/>
            <person name="Maeda K."/>
        </authorList>
    </citation>
    <scope>NUCLEOTIDE SEQUENCE</scope>
    <source>
        <strain evidence="4">KC07075</strain>
        <strain evidence="5 7">KC07079</strain>
    </source>
</reference>
<proteinExistence type="predicted"/>
<organism evidence="4 6">
    <name type="scientific">Capnocytophaga catalasegens</name>
    <dbReference type="NCBI Taxonomy" id="1004260"/>
    <lineage>
        <taxon>Bacteria</taxon>
        <taxon>Pseudomonadati</taxon>
        <taxon>Bacteroidota</taxon>
        <taxon>Flavobacteriia</taxon>
        <taxon>Flavobacteriales</taxon>
        <taxon>Flavobacteriaceae</taxon>
        <taxon>Capnocytophaga</taxon>
    </lineage>
</organism>
<feature type="domain" description="FecR protein" evidence="2">
    <location>
        <begin position="157"/>
        <end position="252"/>
    </location>
</feature>
<dbReference type="AlphaFoldDB" id="A0AAV5AXG7"/>
<dbReference type="Proteomes" id="UP001208692">
    <property type="component" value="Unassembled WGS sequence"/>
</dbReference>
<dbReference type="Pfam" id="PF16344">
    <property type="entry name" value="FecR_C"/>
    <property type="match status" value="1"/>
</dbReference>
<evidence type="ECO:0000259" key="3">
    <source>
        <dbReference type="Pfam" id="PF16344"/>
    </source>
</evidence>
<keyword evidence="1" id="KW-0812">Transmembrane</keyword>
<evidence type="ECO:0000313" key="4">
    <source>
        <dbReference type="EMBL" id="GJM51279.1"/>
    </source>
</evidence>
<protein>
    <submittedName>
        <fullName evidence="4">Anti-sigma factor</fullName>
    </submittedName>
</protein>
<keyword evidence="1" id="KW-1133">Transmembrane helix</keyword>
<dbReference type="EMBL" id="BQKA01000049">
    <property type="protein sequence ID" value="GJM51279.1"/>
    <property type="molecule type" value="Genomic_DNA"/>
</dbReference>
<dbReference type="GO" id="GO:0016989">
    <property type="term" value="F:sigma factor antagonist activity"/>
    <property type="evidence" value="ECO:0007669"/>
    <property type="project" value="TreeGrafter"/>
</dbReference>
<accession>A0AAV5AXG7</accession>
<evidence type="ECO:0000313" key="7">
    <source>
        <dbReference type="Proteomes" id="UP001208692"/>
    </source>
</evidence>
<evidence type="ECO:0000313" key="5">
    <source>
        <dbReference type="EMBL" id="GJM53306.1"/>
    </source>
</evidence>
<name>A0AAV5AXG7_9FLAO</name>
<dbReference type="PIRSF" id="PIRSF018266">
    <property type="entry name" value="FecR"/>
    <property type="match status" value="1"/>
</dbReference>
<dbReference type="InterPro" id="IPR032508">
    <property type="entry name" value="FecR_C"/>
</dbReference>
<dbReference type="Proteomes" id="UP001207736">
    <property type="component" value="Unassembled WGS sequence"/>
</dbReference>
<dbReference type="Gene3D" id="2.60.120.1440">
    <property type="match status" value="1"/>
</dbReference>
<dbReference type="PANTHER" id="PTHR30273">
    <property type="entry name" value="PERIPLASMIC SIGNAL SENSOR AND SIGMA FACTOR ACTIVATOR FECR-RELATED"/>
    <property type="match status" value="1"/>
</dbReference>
<gene>
    <name evidence="4" type="ORF">RCZ15_22520</name>
    <name evidence="5" type="ORF">RCZ16_16230</name>
</gene>
<dbReference type="PANTHER" id="PTHR30273:SF2">
    <property type="entry name" value="PROTEIN FECR"/>
    <property type="match status" value="1"/>
</dbReference>